<dbReference type="InterPro" id="IPR000477">
    <property type="entry name" value="RT_dom"/>
</dbReference>
<dbReference type="SUPFAM" id="SSF56672">
    <property type="entry name" value="DNA/RNA polymerases"/>
    <property type="match status" value="1"/>
</dbReference>
<dbReference type="Proteomes" id="UP001153555">
    <property type="component" value="Unassembled WGS sequence"/>
</dbReference>
<dbReference type="Pfam" id="PF00078">
    <property type="entry name" value="RVT_1"/>
    <property type="match status" value="1"/>
</dbReference>
<feature type="domain" description="Reverse transcriptase" evidence="1">
    <location>
        <begin position="70"/>
        <end position="178"/>
    </location>
</feature>
<proteinExistence type="predicted"/>
<organism evidence="2 3">
    <name type="scientific">Striga hermonthica</name>
    <name type="common">Purple witchweed</name>
    <name type="synonym">Buchnera hermonthica</name>
    <dbReference type="NCBI Taxonomy" id="68872"/>
    <lineage>
        <taxon>Eukaryota</taxon>
        <taxon>Viridiplantae</taxon>
        <taxon>Streptophyta</taxon>
        <taxon>Embryophyta</taxon>
        <taxon>Tracheophyta</taxon>
        <taxon>Spermatophyta</taxon>
        <taxon>Magnoliopsida</taxon>
        <taxon>eudicotyledons</taxon>
        <taxon>Gunneridae</taxon>
        <taxon>Pentapetalae</taxon>
        <taxon>asterids</taxon>
        <taxon>lamiids</taxon>
        <taxon>Lamiales</taxon>
        <taxon>Orobanchaceae</taxon>
        <taxon>Buchnereae</taxon>
        <taxon>Striga</taxon>
    </lineage>
</organism>
<dbReference type="PANTHER" id="PTHR46890">
    <property type="entry name" value="NON-LTR RETROLELEMENT REVERSE TRANSCRIPTASE-LIKE PROTEIN-RELATED"/>
    <property type="match status" value="1"/>
</dbReference>
<comment type="caution">
    <text evidence="2">The sequence shown here is derived from an EMBL/GenBank/DDBJ whole genome shotgun (WGS) entry which is preliminary data.</text>
</comment>
<dbReference type="AlphaFoldDB" id="A0A9N7MQ58"/>
<evidence type="ECO:0000313" key="3">
    <source>
        <dbReference type="Proteomes" id="UP001153555"/>
    </source>
</evidence>
<name>A0A9N7MQ58_STRHE</name>
<dbReference type="PANTHER" id="PTHR46890:SF48">
    <property type="entry name" value="RNA-DIRECTED DNA POLYMERASE"/>
    <property type="match status" value="1"/>
</dbReference>
<sequence length="199" mass="22497">MLDAPFSLEEVEKVLTSIGPHKALGTDDFHAAFLQNNWGLMQNDILEACLKVLNGGESVKKINKTIVVLIPKNENLMYTDFRPISLCKVVYKIISKPIANRLRKVLGPLIAENQSAFVHGRYITDNAILAFELLHSMSKIYSGKANYMTLKIDMSKAYDWVEWDFDDVMLSKKGFPPRLRALILILLHQLAFPSRSMGS</sequence>
<dbReference type="InterPro" id="IPR043502">
    <property type="entry name" value="DNA/RNA_pol_sf"/>
</dbReference>
<dbReference type="OrthoDB" id="1748995at2759"/>
<dbReference type="InterPro" id="IPR052343">
    <property type="entry name" value="Retrotransposon-Effector_Assoc"/>
</dbReference>
<keyword evidence="3" id="KW-1185">Reference proteome</keyword>
<reference evidence="2" key="1">
    <citation type="submission" date="2019-12" db="EMBL/GenBank/DDBJ databases">
        <authorList>
            <person name="Scholes J."/>
        </authorList>
    </citation>
    <scope>NUCLEOTIDE SEQUENCE</scope>
</reference>
<gene>
    <name evidence="2" type="ORF">SHERM_11788</name>
</gene>
<evidence type="ECO:0000259" key="1">
    <source>
        <dbReference type="Pfam" id="PF00078"/>
    </source>
</evidence>
<protein>
    <recommendedName>
        <fullName evidence="1">Reverse transcriptase domain-containing protein</fullName>
    </recommendedName>
</protein>
<evidence type="ECO:0000313" key="2">
    <source>
        <dbReference type="EMBL" id="CAA0809879.1"/>
    </source>
</evidence>
<accession>A0A9N7MQ58</accession>
<dbReference type="EMBL" id="CACSLK010004199">
    <property type="protein sequence ID" value="CAA0809879.1"/>
    <property type="molecule type" value="Genomic_DNA"/>
</dbReference>